<dbReference type="Proteomes" id="UP000192758">
    <property type="component" value="Unassembled WGS sequence"/>
</dbReference>
<gene>
    <name evidence="1" type="ORF">EHP00_1610</name>
</gene>
<dbReference type="AlphaFoldDB" id="A0A1W0E979"/>
<sequence length="328" mass="39134">MFIIFNNLLYNSLCYCSTFIYNGFFDTNNRSIFYSSIVENDVTEFFNSFLPHKSNTLLNKRVKKYLEKNNLPKEICIYQKNNFKFKIDLAQDSYSIASKSFVCVFNNYLYRMLETNNLVSDHLNEKELIKSQLGDIKLTEKEKNLLRQIKKEFKSCEVFKSFEKVSDLYRCNFSLLYILDNEQLFNSSNVKNVRKEIQNTKLLEYCHGLDYLYDLIRSVNEIKSEILNKFNKNVNNVQYYCYVVAFETLKDVLQVEDESFLKKLAVSQIELDNCDTSQKVLLYILEQLIYVLPQFSPEFKEFSKIFLKHKTEMHEIDEKFNELKSYSF</sequence>
<comment type="caution">
    <text evidence="1">The sequence shown here is derived from an EMBL/GenBank/DDBJ whole genome shotgun (WGS) entry which is preliminary data.</text>
</comment>
<organism evidence="1 2">
    <name type="scientific">Ecytonucleospora hepatopenaei</name>
    <dbReference type="NCBI Taxonomy" id="646526"/>
    <lineage>
        <taxon>Eukaryota</taxon>
        <taxon>Fungi</taxon>
        <taxon>Fungi incertae sedis</taxon>
        <taxon>Microsporidia</taxon>
        <taxon>Enterocytozoonidae</taxon>
        <taxon>Ecytonucleospora</taxon>
    </lineage>
</organism>
<proteinExistence type="predicted"/>
<keyword evidence="2" id="KW-1185">Reference proteome</keyword>
<name>A0A1W0E979_9MICR</name>
<dbReference type="VEuPathDB" id="MicrosporidiaDB:EHP00_1610"/>
<dbReference type="EMBL" id="MNPJ01000002">
    <property type="protein sequence ID" value="OQS55788.1"/>
    <property type="molecule type" value="Genomic_DNA"/>
</dbReference>
<reference evidence="1 2" key="1">
    <citation type="journal article" date="2017" name="Environ. Microbiol.">
        <title>Decay of the glycolytic pathway and adaptation to intranuclear parasitism within Enterocytozoonidae microsporidia.</title>
        <authorList>
            <person name="Wiredu Boakye D."/>
            <person name="Jaroenlak P."/>
            <person name="Prachumwat A."/>
            <person name="Williams T.A."/>
            <person name="Bateman K.S."/>
            <person name="Itsathitphaisarn O."/>
            <person name="Sritunyalucksana K."/>
            <person name="Paszkiewicz K.H."/>
            <person name="Moore K.A."/>
            <person name="Stentiford G.D."/>
            <person name="Williams B.A."/>
        </authorList>
    </citation>
    <scope>NUCLEOTIDE SEQUENCE [LARGE SCALE GENOMIC DNA]</scope>
    <source>
        <strain evidence="1 2">TH1</strain>
    </source>
</reference>
<evidence type="ECO:0000313" key="1">
    <source>
        <dbReference type="EMBL" id="OQS55788.1"/>
    </source>
</evidence>
<evidence type="ECO:0000313" key="2">
    <source>
        <dbReference type="Proteomes" id="UP000192758"/>
    </source>
</evidence>
<protein>
    <submittedName>
        <fullName evidence="1">Uncharacterized protein</fullName>
    </submittedName>
</protein>
<accession>A0A1W0E979</accession>